<keyword evidence="7" id="KW-1185">Reference proteome</keyword>
<feature type="transmembrane region" description="Helical" evidence="4">
    <location>
        <begin position="94"/>
        <end position="117"/>
    </location>
</feature>
<keyword evidence="1 4" id="KW-0812">Transmembrane</keyword>
<gene>
    <name evidence="6" type="ORF">CDV49_11920</name>
</gene>
<dbReference type="Proteomes" id="UP000196878">
    <property type="component" value="Unassembled WGS sequence"/>
</dbReference>
<dbReference type="EMBL" id="NIPW01000023">
    <property type="protein sequence ID" value="OWJ77126.1"/>
    <property type="molecule type" value="Genomic_DNA"/>
</dbReference>
<feature type="transmembrane region" description="Helical" evidence="4">
    <location>
        <begin position="70"/>
        <end position="88"/>
    </location>
</feature>
<reference evidence="6 7" key="1">
    <citation type="submission" date="2016-12" db="EMBL/GenBank/DDBJ databases">
        <title>Comparison of Traditional DNA-DNA Hybridization with In Silico Genomic Analysis.</title>
        <authorList>
            <person name="Nicholson A.C."/>
            <person name="Humrighouse B.W."/>
            <person name="Graziano J."/>
            <person name="Lasker B."/>
            <person name="Whitney A.M."/>
            <person name="Mcquiston J.R."/>
        </authorList>
    </citation>
    <scope>NUCLEOTIDE SEQUENCE [LARGE SCALE GENOMIC DNA]</scope>
    <source>
        <strain evidence="6 7">H2240</strain>
    </source>
</reference>
<dbReference type="InterPro" id="IPR052528">
    <property type="entry name" value="Sugar_transport-like"/>
</dbReference>
<dbReference type="PANTHER" id="PTHR23526">
    <property type="entry name" value="INTEGRAL MEMBRANE TRANSPORT PROTEIN-RELATED"/>
    <property type="match status" value="1"/>
</dbReference>
<dbReference type="InterPro" id="IPR020846">
    <property type="entry name" value="MFS_dom"/>
</dbReference>
<comment type="caution">
    <text evidence="6">The sequence shown here is derived from an EMBL/GenBank/DDBJ whole genome shotgun (WGS) entry which is preliminary data.</text>
</comment>
<dbReference type="Pfam" id="PF07690">
    <property type="entry name" value="MFS_1"/>
    <property type="match status" value="1"/>
</dbReference>
<feature type="domain" description="Major facilitator superfamily (MFS) profile" evidence="5">
    <location>
        <begin position="1"/>
        <end position="379"/>
    </location>
</feature>
<keyword evidence="3 4" id="KW-0472">Membrane</keyword>
<evidence type="ECO:0000259" key="5">
    <source>
        <dbReference type="PROSITE" id="PS50850"/>
    </source>
</evidence>
<dbReference type="Gene3D" id="1.20.1250.20">
    <property type="entry name" value="MFS general substrate transporter like domains"/>
    <property type="match status" value="2"/>
</dbReference>
<sequence length="393" mass="39975">MTPILLPILATGLLVQATVPLARILTTYAALDAGFGPKVIGFLSAAFAILPVLLTVLLGRFNDRGGAKGAALAGSVGLLIACLALWLLPPSLPGLLAATAVLGIAQTLVLASMQLLISRSSSRMHRDAMLGNYMVAISLGQAVGPLFLGATEGQNHGAAIPVLGAALLVLAILRLMRVAPSRKRAKDQAEIPLSQIAATPGLPWLILLGSICVASQDLILAFLPLLGMERGIAPATIGILLSLRAGAAMVSRICFSRAVRLLGRGRLLLVATLLGGVGLLGISLPLPVWGLATGLALTGFGVGIALTSTVSLTMVIAPPAARGTALSLRLTANRIAQFTIPIIAGVAVGSFGAAGVMGVSGAALMTATLMAPRAFRGKSSETEPGRSPAQDMR</sequence>
<evidence type="ECO:0000313" key="7">
    <source>
        <dbReference type="Proteomes" id="UP000196878"/>
    </source>
</evidence>
<dbReference type="PROSITE" id="PS50850">
    <property type="entry name" value="MFS"/>
    <property type="match status" value="1"/>
</dbReference>
<feature type="transmembrane region" description="Helical" evidence="4">
    <location>
        <begin position="295"/>
        <end position="317"/>
    </location>
</feature>
<dbReference type="OrthoDB" id="7944168at2"/>
<feature type="transmembrane region" description="Helical" evidence="4">
    <location>
        <begin position="156"/>
        <end position="176"/>
    </location>
</feature>
<evidence type="ECO:0000256" key="4">
    <source>
        <dbReference type="SAM" id="Phobius"/>
    </source>
</evidence>
<dbReference type="PANTHER" id="PTHR23526:SF4">
    <property type="entry name" value="INTEGRAL MEMBRANE TRANSPORT PROTEIN"/>
    <property type="match status" value="1"/>
</dbReference>
<protein>
    <recommendedName>
        <fullName evidence="5">Major facilitator superfamily (MFS) profile domain-containing protein</fullName>
    </recommendedName>
</protein>
<feature type="transmembrane region" description="Helical" evidence="4">
    <location>
        <begin position="38"/>
        <end position="58"/>
    </location>
</feature>
<dbReference type="GO" id="GO:0022857">
    <property type="term" value="F:transmembrane transporter activity"/>
    <property type="evidence" value="ECO:0007669"/>
    <property type="project" value="InterPro"/>
</dbReference>
<dbReference type="RefSeq" id="WP_088215663.1">
    <property type="nucleotide sequence ID" value="NZ_NIPW01000023.1"/>
</dbReference>
<organism evidence="6 7">
    <name type="scientific">Haematobacter genomosp. 1</name>
    <dbReference type="NCBI Taxonomy" id="366618"/>
    <lineage>
        <taxon>Bacteria</taxon>
        <taxon>Pseudomonadati</taxon>
        <taxon>Pseudomonadota</taxon>
        <taxon>Alphaproteobacteria</taxon>
        <taxon>Rhodobacterales</taxon>
        <taxon>Paracoccaceae</taxon>
        <taxon>Haematobacter</taxon>
    </lineage>
</organism>
<dbReference type="InterPro" id="IPR011701">
    <property type="entry name" value="MFS"/>
</dbReference>
<keyword evidence="2 4" id="KW-1133">Transmembrane helix</keyword>
<feature type="transmembrane region" description="Helical" evidence="4">
    <location>
        <begin position="267"/>
        <end position="289"/>
    </location>
</feature>
<evidence type="ECO:0000256" key="1">
    <source>
        <dbReference type="ARBA" id="ARBA00022692"/>
    </source>
</evidence>
<dbReference type="AlphaFoldDB" id="A0A212AAD3"/>
<feature type="transmembrane region" description="Helical" evidence="4">
    <location>
        <begin position="232"/>
        <end position="255"/>
    </location>
</feature>
<name>A0A212AAD3_9RHOB</name>
<dbReference type="InterPro" id="IPR036259">
    <property type="entry name" value="MFS_trans_sf"/>
</dbReference>
<dbReference type="SUPFAM" id="SSF103473">
    <property type="entry name" value="MFS general substrate transporter"/>
    <property type="match status" value="1"/>
</dbReference>
<accession>A0A212AAD3</accession>
<evidence type="ECO:0000256" key="2">
    <source>
        <dbReference type="ARBA" id="ARBA00022989"/>
    </source>
</evidence>
<feature type="transmembrane region" description="Helical" evidence="4">
    <location>
        <begin position="338"/>
        <end position="365"/>
    </location>
</feature>
<evidence type="ECO:0000256" key="3">
    <source>
        <dbReference type="ARBA" id="ARBA00023136"/>
    </source>
</evidence>
<proteinExistence type="predicted"/>
<evidence type="ECO:0000313" key="6">
    <source>
        <dbReference type="EMBL" id="OWJ77126.1"/>
    </source>
</evidence>
<feature type="transmembrane region" description="Helical" evidence="4">
    <location>
        <begin position="129"/>
        <end position="150"/>
    </location>
</feature>